<sequence length="266" mass="29232">MKTHRLLCFGRNDESGNAAIVVEGSASNEAQRLAFAQTQDANATVFVDEDAAGDKQLDFYYPHRRSPLCLHATLAASAVFFNRNPDSERIRFVTSMHRQVLEIERIDEAIFISLQAQRCPDWVSNVEEVARLLRVNSAELVGTPRLASVGSPKLLVEVADQSALAALQPDLEGIANWSRQHGVSGLYVYCQPGDGVYAGRNFNHLDARFEDPATGVAAGALALSLERNITLLQGDALDRPCTLRARYRDGVVQVGGRAFDSERHRP</sequence>
<dbReference type="Pfam" id="PF02567">
    <property type="entry name" value="PhzC-PhzF"/>
    <property type="match status" value="1"/>
</dbReference>
<dbReference type="RefSeq" id="WP_103705558.1">
    <property type="nucleotide sequence ID" value="NZ_PQGA01000009.1"/>
</dbReference>
<keyword evidence="2" id="KW-1185">Reference proteome</keyword>
<dbReference type="PIRSF" id="PIRSF016184">
    <property type="entry name" value="PhzC_PhzF"/>
    <property type="match status" value="1"/>
</dbReference>
<dbReference type="PANTHER" id="PTHR13774">
    <property type="entry name" value="PHENAZINE BIOSYNTHESIS PROTEIN"/>
    <property type="match status" value="1"/>
</dbReference>
<gene>
    <name evidence="1" type="ORF">B0G62_109129</name>
</gene>
<dbReference type="Gene3D" id="3.10.310.10">
    <property type="entry name" value="Diaminopimelate Epimerase, Chain A, domain 1"/>
    <property type="match status" value="2"/>
</dbReference>
<proteinExistence type="predicted"/>
<evidence type="ECO:0000313" key="1">
    <source>
        <dbReference type="EMBL" id="POR50221.1"/>
    </source>
</evidence>
<reference evidence="1 2" key="1">
    <citation type="submission" date="2018-01" db="EMBL/GenBank/DDBJ databases">
        <title>Genomic Encyclopedia of Type Strains, Phase III (KMG-III): the genomes of soil and plant-associated and newly described type strains.</title>
        <authorList>
            <person name="Whitman W."/>
        </authorList>
    </citation>
    <scope>NUCLEOTIDE SEQUENCE [LARGE SCALE GENOMIC DNA]</scope>
    <source>
        <strain evidence="1 2">JCM 18070</strain>
    </source>
</reference>
<dbReference type="GO" id="GO:0016853">
    <property type="term" value="F:isomerase activity"/>
    <property type="evidence" value="ECO:0007669"/>
    <property type="project" value="TreeGrafter"/>
</dbReference>
<accession>A0A2S4M698</accession>
<dbReference type="GO" id="GO:0005737">
    <property type="term" value="C:cytoplasm"/>
    <property type="evidence" value="ECO:0007669"/>
    <property type="project" value="TreeGrafter"/>
</dbReference>
<name>A0A2S4M698_9BURK</name>
<evidence type="ECO:0000313" key="2">
    <source>
        <dbReference type="Proteomes" id="UP000237381"/>
    </source>
</evidence>
<comment type="caution">
    <text evidence="1">The sequence shown here is derived from an EMBL/GenBank/DDBJ whole genome shotgun (WGS) entry which is preliminary data.</text>
</comment>
<dbReference type="EMBL" id="PQGA01000009">
    <property type="protein sequence ID" value="POR50221.1"/>
    <property type="molecule type" value="Genomic_DNA"/>
</dbReference>
<dbReference type="SUPFAM" id="SSF54506">
    <property type="entry name" value="Diaminopimelate epimerase-like"/>
    <property type="match status" value="1"/>
</dbReference>
<organism evidence="1 2">
    <name type="scientific">Paraburkholderia eburnea</name>
    <dbReference type="NCBI Taxonomy" id="1189126"/>
    <lineage>
        <taxon>Bacteria</taxon>
        <taxon>Pseudomonadati</taxon>
        <taxon>Pseudomonadota</taxon>
        <taxon>Betaproteobacteria</taxon>
        <taxon>Burkholderiales</taxon>
        <taxon>Burkholderiaceae</taxon>
        <taxon>Paraburkholderia</taxon>
    </lineage>
</organism>
<dbReference type="AlphaFoldDB" id="A0A2S4M698"/>
<dbReference type="InterPro" id="IPR003719">
    <property type="entry name" value="Phenazine_PhzF-like"/>
</dbReference>
<protein>
    <submittedName>
        <fullName evidence="1">PhzF family phenazine biosynthesis protein</fullName>
    </submittedName>
</protein>
<dbReference type="OrthoDB" id="9788221at2"/>
<dbReference type="Proteomes" id="UP000237381">
    <property type="component" value="Unassembled WGS sequence"/>
</dbReference>